<proteinExistence type="predicted"/>
<gene>
    <name evidence="3" type="ORF">ACFPP9_21630</name>
</gene>
<name>A0ABW0Q0J8_9HYPH</name>
<keyword evidence="1" id="KW-0812">Transmembrane</keyword>
<evidence type="ECO:0000313" key="4">
    <source>
        <dbReference type="Proteomes" id="UP001596150"/>
    </source>
</evidence>
<evidence type="ECO:0000313" key="3">
    <source>
        <dbReference type="EMBL" id="MFC5518391.1"/>
    </source>
</evidence>
<sequence>MATSRKVGLTTCVLLALYLLLSPAYALLNFEAFGSEPRQFIRYIVIPGVLGVLFLATGILAKPDWAAAAGISGLTALLALFACEALLTVQSVPVRLAMLGQLSDEKQETMARDGDFVRGFTLNRLNRMSGTDKLSAALLSGFPNTKVILCTPSDKPVMYTADRYGFNNPNMVYDAPMELMLLGDSFVEGICLPPGQDLASRLRERGLVTAGMGIRGNGPLLELATLGRFGETFRPRHIVMVFFEGNDWENFETELGKPWLREALAPGADYGAQAAASKPMEQARAAMEKASRDQITFVDLLTRTEMLRNFFALQLTLTRLGLVYPKITRTIPEFQDTLRQAKAISTSWGGRFAIAYVPRVDRFLSRRSTDPAFDELRALVLDAAAAEGIQVIDLYEAFRDEAEPIRMYAADSHFSTEGAIVAANVIAQNLASRDHALGAEVEAGRLRR</sequence>
<dbReference type="Gene3D" id="3.40.50.1110">
    <property type="entry name" value="SGNH hydrolase"/>
    <property type="match status" value="1"/>
</dbReference>
<keyword evidence="4" id="KW-1185">Reference proteome</keyword>
<dbReference type="Proteomes" id="UP001596150">
    <property type="component" value="Unassembled WGS sequence"/>
</dbReference>
<feature type="transmembrane region" description="Helical" evidence="1">
    <location>
        <begin position="42"/>
        <end position="61"/>
    </location>
</feature>
<evidence type="ECO:0000256" key="1">
    <source>
        <dbReference type="SAM" id="Phobius"/>
    </source>
</evidence>
<feature type="domain" description="SGNH hydrolase-type esterase" evidence="2">
    <location>
        <begin position="181"/>
        <end position="418"/>
    </location>
</feature>
<dbReference type="Pfam" id="PF13472">
    <property type="entry name" value="Lipase_GDSL_2"/>
    <property type="match status" value="1"/>
</dbReference>
<feature type="transmembrane region" description="Helical" evidence="1">
    <location>
        <begin position="68"/>
        <end position="89"/>
    </location>
</feature>
<protein>
    <submittedName>
        <fullName evidence="3">GDSL-type esterase/lipase family protein</fullName>
    </submittedName>
</protein>
<dbReference type="InterPro" id="IPR013830">
    <property type="entry name" value="SGNH_hydro"/>
</dbReference>
<keyword evidence="1" id="KW-1133">Transmembrane helix</keyword>
<accession>A0ABW0Q0J8</accession>
<reference evidence="4" key="1">
    <citation type="journal article" date="2019" name="Int. J. Syst. Evol. Microbiol.">
        <title>The Global Catalogue of Microorganisms (GCM) 10K type strain sequencing project: providing services to taxonomists for standard genome sequencing and annotation.</title>
        <authorList>
            <consortium name="The Broad Institute Genomics Platform"/>
            <consortium name="The Broad Institute Genome Sequencing Center for Infectious Disease"/>
            <person name="Wu L."/>
            <person name="Ma J."/>
        </authorList>
    </citation>
    <scope>NUCLEOTIDE SEQUENCE [LARGE SCALE GENOMIC DNA]</scope>
    <source>
        <strain evidence="4">KACC 12633</strain>
    </source>
</reference>
<dbReference type="RefSeq" id="WP_266343447.1">
    <property type="nucleotide sequence ID" value="NZ_JAPKNH010000003.1"/>
</dbReference>
<dbReference type="InterPro" id="IPR036514">
    <property type="entry name" value="SGNH_hydro_sf"/>
</dbReference>
<evidence type="ECO:0000259" key="2">
    <source>
        <dbReference type="Pfam" id="PF13472"/>
    </source>
</evidence>
<organism evidence="3 4">
    <name type="scientific">Kaistia terrae</name>
    <dbReference type="NCBI Taxonomy" id="537017"/>
    <lineage>
        <taxon>Bacteria</taxon>
        <taxon>Pseudomonadati</taxon>
        <taxon>Pseudomonadota</taxon>
        <taxon>Alphaproteobacteria</taxon>
        <taxon>Hyphomicrobiales</taxon>
        <taxon>Kaistiaceae</taxon>
        <taxon>Kaistia</taxon>
    </lineage>
</organism>
<keyword evidence="1" id="KW-0472">Membrane</keyword>
<dbReference type="EMBL" id="JBHSML010000013">
    <property type="protein sequence ID" value="MFC5518391.1"/>
    <property type="molecule type" value="Genomic_DNA"/>
</dbReference>
<dbReference type="SUPFAM" id="SSF52266">
    <property type="entry name" value="SGNH hydrolase"/>
    <property type="match status" value="1"/>
</dbReference>
<comment type="caution">
    <text evidence="3">The sequence shown here is derived from an EMBL/GenBank/DDBJ whole genome shotgun (WGS) entry which is preliminary data.</text>
</comment>